<keyword evidence="2" id="KW-1185">Reference proteome</keyword>
<organism evidence="1 2">
    <name type="scientific">Schistosoma mattheei</name>
    <dbReference type="NCBI Taxonomy" id="31246"/>
    <lineage>
        <taxon>Eukaryota</taxon>
        <taxon>Metazoa</taxon>
        <taxon>Spiralia</taxon>
        <taxon>Lophotrochozoa</taxon>
        <taxon>Platyhelminthes</taxon>
        <taxon>Trematoda</taxon>
        <taxon>Digenea</taxon>
        <taxon>Strigeidida</taxon>
        <taxon>Schistosomatoidea</taxon>
        <taxon>Schistosomatidae</taxon>
        <taxon>Schistosoma</taxon>
    </lineage>
</organism>
<dbReference type="Proteomes" id="UP000269396">
    <property type="component" value="Unassembled WGS sequence"/>
</dbReference>
<dbReference type="EMBL" id="UZAL01027592">
    <property type="protein sequence ID" value="VDP33938.1"/>
    <property type="molecule type" value="Genomic_DNA"/>
</dbReference>
<protein>
    <submittedName>
        <fullName evidence="1">Uncharacterized protein</fullName>
    </submittedName>
</protein>
<evidence type="ECO:0000313" key="1">
    <source>
        <dbReference type="EMBL" id="VDP33938.1"/>
    </source>
</evidence>
<gene>
    <name evidence="1" type="ORF">SMTD_LOCUS6440</name>
</gene>
<name>A0A3P8DJ71_9TREM</name>
<evidence type="ECO:0000313" key="2">
    <source>
        <dbReference type="Proteomes" id="UP000269396"/>
    </source>
</evidence>
<dbReference type="AlphaFoldDB" id="A0A3P8DJ71"/>
<reference evidence="1 2" key="1">
    <citation type="submission" date="2018-11" db="EMBL/GenBank/DDBJ databases">
        <authorList>
            <consortium name="Pathogen Informatics"/>
        </authorList>
    </citation>
    <scope>NUCLEOTIDE SEQUENCE [LARGE SCALE GENOMIC DNA]</scope>
    <source>
        <strain>Denwood</strain>
        <strain evidence="2">Zambia</strain>
    </source>
</reference>
<accession>A0A3P8DJ71</accession>
<sequence length="38" mass="4362">MGDSNSRRRLNSMDKLMESLRNLPKNIVGEHVLINHVS</sequence>
<proteinExistence type="predicted"/>